<dbReference type="EMBL" id="CP042912">
    <property type="protein sequence ID" value="QEG23950.1"/>
    <property type="molecule type" value="Genomic_DNA"/>
</dbReference>
<keyword evidence="4" id="KW-1185">Reference proteome</keyword>
<dbReference type="Pfam" id="PF01841">
    <property type="entry name" value="Transglut_core"/>
    <property type="match status" value="1"/>
</dbReference>
<evidence type="ECO:0000259" key="2">
    <source>
        <dbReference type="SMART" id="SM00460"/>
    </source>
</evidence>
<keyword evidence="1" id="KW-0812">Transmembrane</keyword>
<dbReference type="SUPFAM" id="SSF54001">
    <property type="entry name" value="Cysteine proteinases"/>
    <property type="match status" value="1"/>
</dbReference>
<accession>A0A5B9PFJ2</accession>
<name>A0A5B9PFJ2_9BACT</name>
<dbReference type="Proteomes" id="UP000322214">
    <property type="component" value="Chromosome"/>
</dbReference>
<dbReference type="SMART" id="SM00460">
    <property type="entry name" value="TGc"/>
    <property type="match status" value="1"/>
</dbReference>
<dbReference type="InterPro" id="IPR052901">
    <property type="entry name" value="Bact_TGase-like"/>
</dbReference>
<evidence type="ECO:0000256" key="1">
    <source>
        <dbReference type="SAM" id="Phobius"/>
    </source>
</evidence>
<keyword evidence="1" id="KW-1133">Transmembrane helix</keyword>
<organism evidence="3 4">
    <name type="scientific">Mariniblastus fucicola</name>
    <dbReference type="NCBI Taxonomy" id="980251"/>
    <lineage>
        <taxon>Bacteria</taxon>
        <taxon>Pseudomonadati</taxon>
        <taxon>Planctomycetota</taxon>
        <taxon>Planctomycetia</taxon>
        <taxon>Pirellulales</taxon>
        <taxon>Pirellulaceae</taxon>
        <taxon>Mariniblastus</taxon>
    </lineage>
</organism>
<dbReference type="InterPro" id="IPR038765">
    <property type="entry name" value="Papain-like_cys_pep_sf"/>
</dbReference>
<feature type="transmembrane region" description="Helical" evidence="1">
    <location>
        <begin position="202"/>
        <end position="223"/>
    </location>
</feature>
<evidence type="ECO:0000313" key="4">
    <source>
        <dbReference type="Proteomes" id="UP000322214"/>
    </source>
</evidence>
<feature type="transmembrane region" description="Helical" evidence="1">
    <location>
        <begin position="50"/>
        <end position="71"/>
    </location>
</feature>
<dbReference type="KEGG" id="mff:MFFC18_38550"/>
<dbReference type="STRING" id="980251.GCA_001642875_04246"/>
<proteinExistence type="predicted"/>
<feature type="transmembrane region" description="Helical" evidence="1">
    <location>
        <begin position="162"/>
        <end position="182"/>
    </location>
</feature>
<feature type="transmembrane region" description="Helical" evidence="1">
    <location>
        <begin position="20"/>
        <end position="38"/>
    </location>
</feature>
<feature type="transmembrane region" description="Helical" evidence="1">
    <location>
        <begin position="83"/>
        <end position="104"/>
    </location>
</feature>
<feature type="domain" description="Transglutaminase-like" evidence="2">
    <location>
        <begin position="596"/>
        <end position="669"/>
    </location>
</feature>
<dbReference type="AlphaFoldDB" id="A0A5B9PFJ2"/>
<dbReference type="Gene3D" id="3.10.620.30">
    <property type="match status" value="1"/>
</dbReference>
<protein>
    <submittedName>
        <fullName evidence="3">Transglutaminase-like superfamily protein</fullName>
    </submittedName>
</protein>
<evidence type="ECO:0000313" key="3">
    <source>
        <dbReference type="EMBL" id="QEG23950.1"/>
    </source>
</evidence>
<dbReference type="PANTHER" id="PTHR42736:SF1">
    <property type="entry name" value="PROTEIN-GLUTAMINE GAMMA-GLUTAMYLTRANSFERASE"/>
    <property type="match status" value="1"/>
</dbReference>
<sequence>MRLDSPNRTSPVPVNNELHWNPIALLGALLAGFAVHMFRMDHHRWVPAIWIEFAAFSLASVAMFYVVRRWIGRRKTPVPQQTVAYLAQAGAAVSVLALIAWHLISRNIGLGDANETVALLAVQCISWHIAVFASVKGFEKTSLVLCGAIVFFVCCMTSRFDILLLGSIFAAAALWWLAGIYWSTLDSKAIDGNPKTIQIHGASTAIGVIAIAIGLGIAMLVPLSTNRISIRGFMPFSGGEEGYQDEFATSGVGDGNMLMAGNNATTTGAVDSNEFIEDDKPSMYDVMTEKYDGPARKKKFNRAVALDEVAKHIHDVVQSEQSGRTFRTMRNTDKTSDIKLKDKLTKALFFVEGSVPARFVIESFQHFDGLDWTRLPLEKTGPTPPKLVLQTRMEKPVFKMCLFRSGYLTSSRSHRVKIMRLQTPNLPSPAFLDRWHIDRVNDPQIFQCNDAGHVQFAGEVIPEQTVIDVQGYVPNYHTMRSANDLRNCRPTSWGKKMLGKLAGETEEDPDPAWQQTMPKLFDKENSPFLQIPDNGSRQEIESLAKAYTEGIRPGWNQIEAIVNRIREDFELDPESSDGGSSDVVILEAPEDTVGQFLDQKGGPSWMFASSCVMALRSAGYPTRLASGFLVKEEDYNRKARQSIVTSDNMHMWPEVCLDGKYWIPLEPTPGFPVPYSTETMWQWLTSKAYAAYYWICDHPLTCFLVATGLVLTYLYRVNFITFLMLIWWHLSRCFWPQNLLRATRQLIDLRFWAAGDSRPLSKTIMSWYSRVDPGLSTGFYDLWNGQNYGDQQNIGRADLAAHCRQQIEQLTLKKIKTFVIEKSKREAP</sequence>
<feature type="transmembrane region" description="Helical" evidence="1">
    <location>
        <begin position="690"/>
        <end position="711"/>
    </location>
</feature>
<reference evidence="3 4" key="1">
    <citation type="submission" date="2019-08" db="EMBL/GenBank/DDBJ databases">
        <title>Deep-cultivation of Planctomycetes and their phenomic and genomic characterization uncovers novel biology.</title>
        <authorList>
            <person name="Wiegand S."/>
            <person name="Jogler M."/>
            <person name="Boedeker C."/>
            <person name="Pinto D."/>
            <person name="Vollmers J."/>
            <person name="Rivas-Marin E."/>
            <person name="Kohn T."/>
            <person name="Peeters S.H."/>
            <person name="Heuer A."/>
            <person name="Rast P."/>
            <person name="Oberbeckmann S."/>
            <person name="Bunk B."/>
            <person name="Jeske O."/>
            <person name="Meyerdierks A."/>
            <person name="Storesund J.E."/>
            <person name="Kallscheuer N."/>
            <person name="Luecker S."/>
            <person name="Lage O.M."/>
            <person name="Pohl T."/>
            <person name="Merkel B.J."/>
            <person name="Hornburger P."/>
            <person name="Mueller R.-W."/>
            <person name="Bruemmer F."/>
            <person name="Labrenz M."/>
            <person name="Spormann A.M."/>
            <person name="Op den Camp H."/>
            <person name="Overmann J."/>
            <person name="Amann R."/>
            <person name="Jetten M.S.M."/>
            <person name="Mascher T."/>
            <person name="Medema M.H."/>
            <person name="Devos D.P."/>
            <person name="Kaster A.-K."/>
            <person name="Ovreas L."/>
            <person name="Rohde M."/>
            <person name="Galperin M.Y."/>
            <person name="Jogler C."/>
        </authorList>
    </citation>
    <scope>NUCLEOTIDE SEQUENCE [LARGE SCALE GENOMIC DNA]</scope>
    <source>
        <strain evidence="3 4">FC18</strain>
    </source>
</reference>
<dbReference type="OrthoDB" id="231513at2"/>
<dbReference type="InterPro" id="IPR002931">
    <property type="entry name" value="Transglutaminase-like"/>
</dbReference>
<gene>
    <name evidence="3" type="ORF">MFFC18_38550</name>
</gene>
<dbReference type="RefSeq" id="WP_075082484.1">
    <property type="nucleotide sequence ID" value="NZ_CP042912.1"/>
</dbReference>
<dbReference type="PANTHER" id="PTHR42736">
    <property type="entry name" value="PROTEIN-GLUTAMINE GAMMA-GLUTAMYLTRANSFERASE"/>
    <property type="match status" value="1"/>
</dbReference>
<keyword evidence="1" id="KW-0472">Membrane</keyword>